<keyword evidence="6 11" id="KW-0418">Kinase</keyword>
<dbReference type="PANTHER" id="PTHR24421:SF10">
    <property type="entry name" value="NITRATE_NITRITE SENSOR PROTEIN NARQ"/>
    <property type="match status" value="1"/>
</dbReference>
<evidence type="ECO:0000256" key="3">
    <source>
        <dbReference type="ARBA" id="ARBA00022553"/>
    </source>
</evidence>
<dbReference type="SUPFAM" id="SSF55874">
    <property type="entry name" value="ATPase domain of HSP90 chaperone/DNA topoisomerase II/histidine kinase"/>
    <property type="match status" value="1"/>
</dbReference>
<dbReference type="CDD" id="cd16917">
    <property type="entry name" value="HATPase_UhpB-NarQ-NarX-like"/>
    <property type="match status" value="1"/>
</dbReference>
<name>A0ABV6QSY1_9ACTN</name>
<keyword evidence="7" id="KW-0067">ATP-binding</keyword>
<dbReference type="PANTHER" id="PTHR24421">
    <property type="entry name" value="NITRATE/NITRITE SENSOR PROTEIN NARX-RELATED"/>
    <property type="match status" value="1"/>
</dbReference>
<dbReference type="InterPro" id="IPR011712">
    <property type="entry name" value="Sig_transdc_His_kin_sub3_dim/P"/>
</dbReference>
<keyword evidence="4" id="KW-0808">Transferase</keyword>
<dbReference type="Gene3D" id="1.20.5.1930">
    <property type="match status" value="1"/>
</dbReference>
<keyword evidence="9" id="KW-1133">Transmembrane helix</keyword>
<feature type="transmembrane region" description="Helical" evidence="9">
    <location>
        <begin position="84"/>
        <end position="107"/>
    </location>
</feature>
<protein>
    <recommendedName>
        <fullName evidence="2">histidine kinase</fullName>
        <ecNumber evidence="2">2.7.13.3</ecNumber>
    </recommendedName>
</protein>
<feature type="transmembrane region" description="Helical" evidence="9">
    <location>
        <begin position="24"/>
        <end position="42"/>
    </location>
</feature>
<evidence type="ECO:0000256" key="9">
    <source>
        <dbReference type="SAM" id="Phobius"/>
    </source>
</evidence>
<evidence type="ECO:0000256" key="6">
    <source>
        <dbReference type="ARBA" id="ARBA00022777"/>
    </source>
</evidence>
<evidence type="ECO:0000259" key="10">
    <source>
        <dbReference type="Pfam" id="PF07730"/>
    </source>
</evidence>
<dbReference type="GO" id="GO:0016301">
    <property type="term" value="F:kinase activity"/>
    <property type="evidence" value="ECO:0007669"/>
    <property type="project" value="UniProtKB-KW"/>
</dbReference>
<evidence type="ECO:0000256" key="4">
    <source>
        <dbReference type="ARBA" id="ARBA00022679"/>
    </source>
</evidence>
<proteinExistence type="predicted"/>
<gene>
    <name evidence="11" type="ORF">ACFFGN_26965</name>
</gene>
<dbReference type="EC" id="2.7.13.3" evidence="2"/>
<keyword evidence="9" id="KW-0472">Membrane</keyword>
<dbReference type="InterPro" id="IPR050482">
    <property type="entry name" value="Sensor_HK_TwoCompSys"/>
</dbReference>
<feature type="domain" description="Signal transduction histidine kinase subgroup 3 dimerisation and phosphoacceptor" evidence="10">
    <location>
        <begin position="197"/>
        <end position="261"/>
    </location>
</feature>
<keyword evidence="9" id="KW-0812">Transmembrane</keyword>
<evidence type="ECO:0000313" key="12">
    <source>
        <dbReference type="Proteomes" id="UP001589890"/>
    </source>
</evidence>
<keyword evidence="8" id="KW-0902">Two-component regulatory system</keyword>
<feature type="transmembrane region" description="Helical" evidence="9">
    <location>
        <begin position="143"/>
        <end position="163"/>
    </location>
</feature>
<reference evidence="11 12" key="1">
    <citation type="submission" date="2024-09" db="EMBL/GenBank/DDBJ databases">
        <authorList>
            <person name="Sun Q."/>
            <person name="Mori K."/>
        </authorList>
    </citation>
    <scope>NUCLEOTIDE SEQUENCE [LARGE SCALE GENOMIC DNA]</scope>
    <source>
        <strain evidence="11 12">CGMCC 1.15906</strain>
    </source>
</reference>
<accession>A0ABV6QSY1</accession>
<keyword evidence="12" id="KW-1185">Reference proteome</keyword>
<evidence type="ECO:0000256" key="2">
    <source>
        <dbReference type="ARBA" id="ARBA00012438"/>
    </source>
</evidence>
<dbReference type="EMBL" id="JBHLTC010000036">
    <property type="protein sequence ID" value="MFC0627744.1"/>
    <property type="molecule type" value="Genomic_DNA"/>
</dbReference>
<sequence>MAGTEQLTTEWKAVERRRRPVRDAIVNIVMVVLSLAAGLIVYDDAQGNTQAYDWVQPLDLWIGLAACPLLFFRRRWPVHVAVATMLAGTVSDTAWLVTLLAIFTVAVHRPFKVTAIIALINLPTLPLYAIYSRHLRLADTTEVIGVSIMALFIYSGAAAWGLFIRSRRQLVYSLEERAERAEDFARLQAEQAQLRAREEIAREMHDVLGHRLSLLSVHAGALAYRPDAPTEEIAGAAEVIRASAHQALQDLREVIGVLRAPVGELPQPMFADLPGLVESSRQAGMVVDLHIDAPGNVPDHLGRTAYRVVREGLTNALKHAPDQPVRIHLIGVPGDGLTIEMVNPAPGHSRSTDGKGLLGLAERARLADGRIEQGRTAEGEFRLWVWLPWPA</sequence>
<dbReference type="RefSeq" id="WP_380052859.1">
    <property type="nucleotide sequence ID" value="NZ_JBHLTC010000036.1"/>
</dbReference>
<organism evidence="11 12">
    <name type="scientific">Kribbella deserti</name>
    <dbReference type="NCBI Taxonomy" id="1926257"/>
    <lineage>
        <taxon>Bacteria</taxon>
        <taxon>Bacillati</taxon>
        <taxon>Actinomycetota</taxon>
        <taxon>Actinomycetes</taxon>
        <taxon>Propionibacteriales</taxon>
        <taxon>Kribbellaceae</taxon>
        <taxon>Kribbella</taxon>
    </lineage>
</organism>
<dbReference type="Pfam" id="PF07730">
    <property type="entry name" value="HisKA_3"/>
    <property type="match status" value="1"/>
</dbReference>
<dbReference type="Gene3D" id="3.30.565.10">
    <property type="entry name" value="Histidine kinase-like ATPase, C-terminal domain"/>
    <property type="match status" value="1"/>
</dbReference>
<evidence type="ECO:0000256" key="8">
    <source>
        <dbReference type="ARBA" id="ARBA00023012"/>
    </source>
</evidence>
<evidence type="ECO:0000256" key="1">
    <source>
        <dbReference type="ARBA" id="ARBA00000085"/>
    </source>
</evidence>
<evidence type="ECO:0000256" key="7">
    <source>
        <dbReference type="ARBA" id="ARBA00022840"/>
    </source>
</evidence>
<dbReference type="Proteomes" id="UP001589890">
    <property type="component" value="Unassembled WGS sequence"/>
</dbReference>
<feature type="transmembrane region" description="Helical" evidence="9">
    <location>
        <begin position="54"/>
        <end position="72"/>
    </location>
</feature>
<dbReference type="InterPro" id="IPR036890">
    <property type="entry name" value="HATPase_C_sf"/>
</dbReference>
<comment type="caution">
    <text evidence="11">The sequence shown here is derived from an EMBL/GenBank/DDBJ whole genome shotgun (WGS) entry which is preliminary data.</text>
</comment>
<evidence type="ECO:0000256" key="5">
    <source>
        <dbReference type="ARBA" id="ARBA00022741"/>
    </source>
</evidence>
<keyword evidence="5" id="KW-0547">Nucleotide-binding</keyword>
<comment type="catalytic activity">
    <reaction evidence="1">
        <text>ATP + protein L-histidine = ADP + protein N-phospho-L-histidine.</text>
        <dbReference type="EC" id="2.7.13.3"/>
    </reaction>
</comment>
<keyword evidence="3" id="KW-0597">Phosphoprotein</keyword>
<feature type="transmembrane region" description="Helical" evidence="9">
    <location>
        <begin position="113"/>
        <end position="131"/>
    </location>
</feature>
<evidence type="ECO:0000313" key="11">
    <source>
        <dbReference type="EMBL" id="MFC0627744.1"/>
    </source>
</evidence>